<evidence type="ECO:0000256" key="1">
    <source>
        <dbReference type="ARBA" id="ARBA00022723"/>
    </source>
</evidence>
<dbReference type="GO" id="GO:0004114">
    <property type="term" value="F:3',5'-cyclic-nucleotide phosphodiesterase activity"/>
    <property type="evidence" value="ECO:0007669"/>
    <property type="project" value="InterPro"/>
</dbReference>
<name>A0A0M9VTB1_ESCWE</name>
<evidence type="ECO:0000313" key="4">
    <source>
        <dbReference type="EMBL" id="KOS18613.1"/>
    </source>
</evidence>
<evidence type="ECO:0000256" key="2">
    <source>
        <dbReference type="ARBA" id="ARBA00022801"/>
    </source>
</evidence>
<dbReference type="Proteomes" id="UP000053831">
    <property type="component" value="Unassembled WGS sequence"/>
</dbReference>
<evidence type="ECO:0000313" key="5">
    <source>
        <dbReference type="Proteomes" id="UP000053831"/>
    </source>
</evidence>
<dbReference type="STRING" id="150374.A0A0M9VTB1"/>
<dbReference type="OrthoDB" id="546632at2759"/>
<organism evidence="4 5">
    <name type="scientific">Escovopsis weberi</name>
    <dbReference type="NCBI Taxonomy" id="150374"/>
    <lineage>
        <taxon>Eukaryota</taxon>
        <taxon>Fungi</taxon>
        <taxon>Dikarya</taxon>
        <taxon>Ascomycota</taxon>
        <taxon>Pezizomycotina</taxon>
        <taxon>Sordariomycetes</taxon>
        <taxon>Hypocreomycetidae</taxon>
        <taxon>Hypocreales</taxon>
        <taxon>Hypocreaceae</taxon>
        <taxon>Escovopsis</taxon>
    </lineage>
</organism>
<keyword evidence="1" id="KW-0479">Metal-binding</keyword>
<feature type="domain" description="PDEase" evidence="3">
    <location>
        <begin position="264"/>
        <end position="407"/>
    </location>
</feature>
<evidence type="ECO:0000259" key="3">
    <source>
        <dbReference type="PROSITE" id="PS51845"/>
    </source>
</evidence>
<comment type="caution">
    <text evidence="4">The sequence shown here is derived from an EMBL/GenBank/DDBJ whole genome shotgun (WGS) entry which is preliminary data.</text>
</comment>
<dbReference type="Pfam" id="PF00233">
    <property type="entry name" value="PDEase_I"/>
    <property type="match status" value="1"/>
</dbReference>
<dbReference type="PROSITE" id="PS51845">
    <property type="entry name" value="PDEASE_I_2"/>
    <property type="match status" value="1"/>
</dbReference>
<dbReference type="InterPro" id="IPR002073">
    <property type="entry name" value="PDEase_catalytic_dom"/>
</dbReference>
<dbReference type="AlphaFoldDB" id="A0A0M9VTB1"/>
<gene>
    <name evidence="4" type="ORF">ESCO_000719</name>
</gene>
<keyword evidence="2" id="KW-0378">Hydrolase</keyword>
<keyword evidence="5" id="KW-1185">Reference proteome</keyword>
<dbReference type="SUPFAM" id="SSF109604">
    <property type="entry name" value="HD-domain/PDEase-like"/>
    <property type="match status" value="1"/>
</dbReference>
<protein>
    <recommendedName>
        <fullName evidence="3">PDEase domain-containing protein</fullName>
    </recommendedName>
</protein>
<dbReference type="GO" id="GO:0007165">
    <property type="term" value="P:signal transduction"/>
    <property type="evidence" value="ECO:0007669"/>
    <property type="project" value="InterPro"/>
</dbReference>
<dbReference type="InterPro" id="IPR036971">
    <property type="entry name" value="PDEase_catalytic_dom_sf"/>
</dbReference>
<dbReference type="PANTHER" id="PTHR11347">
    <property type="entry name" value="CYCLIC NUCLEOTIDE PHOSPHODIESTERASE"/>
    <property type="match status" value="1"/>
</dbReference>
<dbReference type="GO" id="GO:0046872">
    <property type="term" value="F:metal ion binding"/>
    <property type="evidence" value="ECO:0007669"/>
    <property type="project" value="UniProtKB-KW"/>
</dbReference>
<proteinExistence type="predicted"/>
<reference evidence="4 5" key="1">
    <citation type="submission" date="2015-07" db="EMBL/GenBank/DDBJ databases">
        <title>The genome of the fungus Escovopsis weberi, a specialized disease agent of ant agriculture.</title>
        <authorList>
            <person name="de Man T.J."/>
            <person name="Stajich J.E."/>
            <person name="Kubicek C.P."/>
            <person name="Chenthamara K."/>
            <person name="Atanasova L."/>
            <person name="Druzhinina I.S."/>
            <person name="Birnbaum S."/>
            <person name="Barribeau S.M."/>
            <person name="Teiling C."/>
            <person name="Suen G."/>
            <person name="Currie C."/>
            <person name="Gerardo N.M."/>
        </authorList>
    </citation>
    <scope>NUCLEOTIDE SEQUENCE [LARGE SCALE GENOMIC DNA]</scope>
</reference>
<dbReference type="EMBL" id="LGSR01000020">
    <property type="protein sequence ID" value="KOS18613.1"/>
    <property type="molecule type" value="Genomic_DNA"/>
</dbReference>
<accession>A0A0M9VTB1</accession>
<dbReference type="Gene3D" id="1.10.1300.10">
    <property type="entry name" value="3'5'-cyclic nucleotide phosphodiesterase, catalytic domain"/>
    <property type="match status" value="2"/>
</dbReference>
<sequence length="506" mass="56376">MDSLACHVIYVNRGAREDRLLRADSPDSSVASPASDWQRDQVRALVQPLLDAFRDVHVCTTGEACLTKLLELQDAGSMLNMTPTIILLDMPQNEWVPEPSSISNSSPELANRDDEIHTPDSNLYGLPLLQRLMTEAHLRNISKLVIPIPVISDAETREHMTDGAVEPPASLAGDLTIHRRLVRRCLDLGAVDVLTSPLTSKCVTTLEICAYKAHRDASRDQQALLEMTKGRKRSWVGVNEQKPFAYLREAMVSGLMNGICRLSAEDDQISGAHIAVSSERKMVIVDAVGRWQFCAHSFSDDELLFAAMLMFRHALSMPELEHWRIPSDQLISFLVACRAAYNSFVPYHNFRHVVDVLQATFHFLVQVSALPPYPLRNAFSTPTPLQKTPVASLLTPTEALTLLVTAIDISNVARHYDTALKWMHILAEEFSRQASMEDELEITSSLMAPPKKDFLSLANAQLGFMNLFAIPLFQGVADVMPGMLYAVEQLKTNKLAFETRTESLNS</sequence>